<comment type="caution">
    <text evidence="1">The sequence shown here is derived from an EMBL/GenBank/DDBJ whole genome shotgun (WGS) entry which is preliminary data.</text>
</comment>
<dbReference type="InterPro" id="IPR045179">
    <property type="entry name" value="YgfZ/GcvT"/>
</dbReference>
<dbReference type="AlphaFoldDB" id="A0A095Z5J1"/>
<dbReference type="RefSeq" id="WP_036559832.1">
    <property type="nucleotide sequence ID" value="NZ_JRNI01000031.1"/>
</dbReference>
<dbReference type="InterPro" id="IPR017703">
    <property type="entry name" value="YgfZ/GCV_T_CS"/>
</dbReference>
<gene>
    <name evidence="1" type="ORF">HMPREF2130_08015</name>
</gene>
<keyword evidence="2" id="KW-1185">Reference proteome</keyword>
<dbReference type="Proteomes" id="UP000029629">
    <property type="component" value="Unassembled WGS sequence"/>
</dbReference>
<dbReference type="PANTHER" id="PTHR22602:SF0">
    <property type="entry name" value="TRANSFERASE CAF17, MITOCHONDRIAL-RELATED"/>
    <property type="match status" value="1"/>
</dbReference>
<dbReference type="Gene3D" id="3.30.70.1630">
    <property type="match status" value="1"/>
</dbReference>
<accession>A0A095Z5J1</accession>
<name>A0A095Z5J1_9BURK</name>
<organism evidence="1 2">
    <name type="scientific">Oligella urethralis DNF00040</name>
    <dbReference type="NCBI Taxonomy" id="1401065"/>
    <lineage>
        <taxon>Bacteria</taxon>
        <taxon>Pseudomonadati</taxon>
        <taxon>Pseudomonadota</taxon>
        <taxon>Betaproteobacteria</taxon>
        <taxon>Burkholderiales</taxon>
        <taxon>Alcaligenaceae</taxon>
        <taxon>Oligella</taxon>
    </lineage>
</organism>
<dbReference type="Gene3D" id="2.40.30.160">
    <property type="match status" value="1"/>
</dbReference>
<dbReference type="OrthoDB" id="9796287at2"/>
<sequence length="330" mass="36757">MSDSSLPVVNYALLDDFALVKASGADAAEFLQNQLTQDIKQVSTEQARLSAWCNAKGRSLASFICWQDAEADDSYYLLLKKDLLDTTLKRLKMFILRNKVVLEEVPSSMLALWSSNHELEIAPEKLAQKANFAVYQHDLQQWIRFPSKATEQRYLVISRGQQSAEVTTHQYLPQQSDFEWAPAAAAYWSALDIMNGVAWVEQANYEAFIPQSINYDAIGAVSFKKGCFPGQEVVARSHYRGTLKRRSYIGFSGNSSDDIQVGTDIYQADQPVGQVVNIARLPAAEGTWVLFETRLEAVDGTQTEPLHLGAADGPVLNVQAPPYSLEKPEN</sequence>
<evidence type="ECO:0000313" key="1">
    <source>
        <dbReference type="EMBL" id="KGF29995.1"/>
    </source>
</evidence>
<protein>
    <submittedName>
        <fullName evidence="1">Uncharacterized protein</fullName>
    </submittedName>
</protein>
<dbReference type="EMBL" id="JRNI01000031">
    <property type="protein sequence ID" value="KGF29995.1"/>
    <property type="molecule type" value="Genomic_DNA"/>
</dbReference>
<evidence type="ECO:0000313" key="2">
    <source>
        <dbReference type="Proteomes" id="UP000029629"/>
    </source>
</evidence>
<proteinExistence type="predicted"/>
<dbReference type="PANTHER" id="PTHR22602">
    <property type="entry name" value="TRANSFERASE CAF17, MITOCHONDRIAL-RELATED"/>
    <property type="match status" value="1"/>
</dbReference>
<dbReference type="SUPFAM" id="SSF103025">
    <property type="entry name" value="Folate-binding domain"/>
    <property type="match status" value="1"/>
</dbReference>
<dbReference type="GO" id="GO:0016226">
    <property type="term" value="P:iron-sulfur cluster assembly"/>
    <property type="evidence" value="ECO:0007669"/>
    <property type="project" value="TreeGrafter"/>
</dbReference>
<dbReference type="Gene3D" id="3.30.70.1400">
    <property type="entry name" value="Aminomethyltransferase beta-barrel domains"/>
    <property type="match status" value="1"/>
</dbReference>
<dbReference type="eggNOG" id="COG0354">
    <property type="taxonomic scope" value="Bacteria"/>
</dbReference>
<reference evidence="1 2" key="1">
    <citation type="submission" date="2014-07" db="EMBL/GenBank/DDBJ databases">
        <authorList>
            <person name="McCorrison J."/>
            <person name="Sanka R."/>
            <person name="Torralba M."/>
            <person name="Gillis M."/>
            <person name="Haft D.H."/>
            <person name="Methe B."/>
            <person name="Sutton G."/>
            <person name="Nelson K.E."/>
        </authorList>
    </citation>
    <scope>NUCLEOTIDE SEQUENCE [LARGE SCALE GENOMIC DNA]</scope>
    <source>
        <strain evidence="1 2">DNF00040</strain>
    </source>
</reference>
<dbReference type="NCBIfam" id="TIGR03317">
    <property type="entry name" value="ygfZ_signature"/>
    <property type="match status" value="1"/>
</dbReference>